<comment type="caution">
    <text evidence="1">The sequence shown here is derived from an EMBL/GenBank/DDBJ whole genome shotgun (WGS) entry which is preliminary data.</text>
</comment>
<reference evidence="1 2" key="1">
    <citation type="submission" date="2021-06" db="EMBL/GenBank/DDBJ databases">
        <authorList>
            <person name="Palmer J.M."/>
        </authorList>
    </citation>
    <scope>NUCLEOTIDE SEQUENCE [LARGE SCALE GENOMIC DNA]</scope>
    <source>
        <strain evidence="1 2">GA_2019</strain>
        <tissue evidence="1">Muscle</tissue>
    </source>
</reference>
<feature type="non-terminal residue" evidence="1">
    <location>
        <position position="1"/>
    </location>
</feature>
<accession>A0ABV0NGH0</accession>
<dbReference type="Proteomes" id="UP001476798">
    <property type="component" value="Unassembled WGS sequence"/>
</dbReference>
<dbReference type="EMBL" id="JAHRIO010040001">
    <property type="protein sequence ID" value="MEQ2170492.1"/>
    <property type="molecule type" value="Genomic_DNA"/>
</dbReference>
<gene>
    <name evidence="1" type="ORF">GOODEAATRI_000731</name>
</gene>
<evidence type="ECO:0000313" key="1">
    <source>
        <dbReference type="EMBL" id="MEQ2170492.1"/>
    </source>
</evidence>
<sequence>ETPPGLPWPHPNLGIAAAVCASAFKASQEPLLLFYARSEPRVSPATWHEDSARCSECTGGAFTNASVIFGSTASDNTVRFQHRLTSQPGTAKQALSLERPPALPLPAPVTNTCM</sequence>
<protein>
    <submittedName>
        <fullName evidence="1">Uncharacterized protein</fullName>
    </submittedName>
</protein>
<name>A0ABV0NGH0_9TELE</name>
<evidence type="ECO:0000313" key="2">
    <source>
        <dbReference type="Proteomes" id="UP001476798"/>
    </source>
</evidence>
<proteinExistence type="predicted"/>
<organism evidence="1 2">
    <name type="scientific">Goodea atripinnis</name>
    <dbReference type="NCBI Taxonomy" id="208336"/>
    <lineage>
        <taxon>Eukaryota</taxon>
        <taxon>Metazoa</taxon>
        <taxon>Chordata</taxon>
        <taxon>Craniata</taxon>
        <taxon>Vertebrata</taxon>
        <taxon>Euteleostomi</taxon>
        <taxon>Actinopterygii</taxon>
        <taxon>Neopterygii</taxon>
        <taxon>Teleostei</taxon>
        <taxon>Neoteleostei</taxon>
        <taxon>Acanthomorphata</taxon>
        <taxon>Ovalentaria</taxon>
        <taxon>Atherinomorphae</taxon>
        <taxon>Cyprinodontiformes</taxon>
        <taxon>Goodeidae</taxon>
        <taxon>Goodea</taxon>
    </lineage>
</organism>
<keyword evidence="2" id="KW-1185">Reference proteome</keyword>